<dbReference type="PROSITE" id="PS51782">
    <property type="entry name" value="LYSM"/>
    <property type="match status" value="1"/>
</dbReference>
<dbReference type="InterPro" id="IPR013785">
    <property type="entry name" value="Aldolase_TIM"/>
</dbReference>
<dbReference type="Gene3D" id="3.10.350.10">
    <property type="entry name" value="LysM domain"/>
    <property type="match status" value="1"/>
</dbReference>
<protein>
    <submittedName>
        <fullName evidence="2">Alpha-glucosidase</fullName>
    </submittedName>
</protein>
<dbReference type="Pfam" id="PF14509">
    <property type="entry name" value="GH97_C"/>
    <property type="match status" value="1"/>
</dbReference>
<comment type="caution">
    <text evidence="2">The sequence shown here is derived from an EMBL/GenBank/DDBJ whole genome shotgun (WGS) entry which is preliminary data.</text>
</comment>
<keyword evidence="3" id="KW-1185">Reference proteome</keyword>
<dbReference type="SUPFAM" id="SSF54106">
    <property type="entry name" value="LysM domain"/>
    <property type="match status" value="1"/>
</dbReference>
<dbReference type="InterPro" id="IPR017853">
    <property type="entry name" value="GH"/>
</dbReference>
<dbReference type="SUPFAM" id="SSF51445">
    <property type="entry name" value="(Trans)glycosidases"/>
    <property type="match status" value="1"/>
</dbReference>
<dbReference type="GO" id="GO:0030246">
    <property type="term" value="F:carbohydrate binding"/>
    <property type="evidence" value="ECO:0007669"/>
    <property type="project" value="InterPro"/>
</dbReference>
<dbReference type="Gene3D" id="3.20.20.70">
    <property type="entry name" value="Aldolase class I"/>
    <property type="match status" value="1"/>
</dbReference>
<evidence type="ECO:0000259" key="1">
    <source>
        <dbReference type="PROSITE" id="PS51782"/>
    </source>
</evidence>
<evidence type="ECO:0000313" key="3">
    <source>
        <dbReference type="Proteomes" id="UP000679179"/>
    </source>
</evidence>
<gene>
    <name evidence="2" type="primary">susB_2</name>
    <name evidence="2" type="ORF">CPJCM30710_30930</name>
</gene>
<dbReference type="InterPro" id="IPR019563">
    <property type="entry name" value="GH97_catalytic"/>
</dbReference>
<dbReference type="InterPro" id="IPR029483">
    <property type="entry name" value="GH97_C"/>
</dbReference>
<feature type="domain" description="LysM" evidence="1">
    <location>
        <begin position="7"/>
        <end position="50"/>
    </location>
</feature>
<dbReference type="PANTHER" id="PTHR35803">
    <property type="entry name" value="GLUCAN 1,4-ALPHA-GLUCOSIDASE SUSB-RELATED"/>
    <property type="match status" value="1"/>
</dbReference>
<accession>A0A919S284</accession>
<dbReference type="Pfam" id="PF01476">
    <property type="entry name" value="LysM"/>
    <property type="match status" value="1"/>
</dbReference>
<dbReference type="InterPro" id="IPR014718">
    <property type="entry name" value="GH-type_carb-bd"/>
</dbReference>
<sequence length="760" mass="87727">MKSIPIIIYRVNREDTLYSIAKKFNTTVNTVLMINGLFCPVLFVGQLLKIPAYFFNHKDYIYMSNLEAENEYLKSYSTEQKSNTGDNDSNFYVFSPDGRIQVNFILKSGFPYYSVRYSNKDIINYSKLGFTFKDAEPLNKNFIITSSKCNSFDQTWTQPWGEVKEIRNNYNEFRVDLEETTETRRRMTLIFHVYNYGLGFRYELPEQENISDFEIMEEETEFVLTDDNEAWWIPAFQKNRYEYLYRNTPISSISPSFAVHTPLTMKTPDGLYISIHEANLKDYASMALMPLQNNTLAADLVPWSDGVKVKGSTPFKTPWRTIQIAENPGDLITSYLILNLNEPNKLGDVSWAKPGKYVGIWWGMHLGKYTWGSGPKHGATTENAKRYIDFAAKYGIPMVLVEGWNKGWDNDWTKHGEQFDFTTPYEDYDIVEVTSYAAKKGVKIIGHMETAAAIQNFERQMEKAFALYKKLGIDVVKTGYVGWDPQVKRLDDQGNLLGMEWHHGQYMVNHYRKVVEIAARYHISLDVHEPIKDTGERRTYPNMMTREGARGQEYDAGSPDGGNPPDHTTIIPFTRMLAGPFDYTPGIVNLIYKEYRPKNRVYGTLAKQLALYVVIYSPLQMAADLPENYEKHRDAFQFILDVSTDWQDTKVLNGEIGDYVTIVRKDRNSEDWYLGSITDENGRTLEAKLTFLEPYKKYVAEIYADGPDADWKSNPYPIDIYKIIVDRNTILRLRLAPGGGQAIRIRPANTDEVNFIPLYC</sequence>
<dbReference type="InterPro" id="IPR018392">
    <property type="entry name" value="LysM"/>
</dbReference>
<dbReference type="Pfam" id="PF14508">
    <property type="entry name" value="GH97_N"/>
    <property type="match status" value="1"/>
</dbReference>
<dbReference type="InterPro" id="IPR052720">
    <property type="entry name" value="Glycosyl_hydrolase_97"/>
</dbReference>
<dbReference type="CDD" id="cd00118">
    <property type="entry name" value="LysM"/>
    <property type="match status" value="1"/>
</dbReference>
<dbReference type="SMART" id="SM00257">
    <property type="entry name" value="LysM"/>
    <property type="match status" value="1"/>
</dbReference>
<name>A0A919S284_9CLOT</name>
<evidence type="ECO:0000313" key="2">
    <source>
        <dbReference type="EMBL" id="GIM30427.1"/>
    </source>
</evidence>
<dbReference type="PANTHER" id="PTHR35803:SF1">
    <property type="entry name" value="GLUCAN 1,4-ALPHA-GLUCOSIDASE SUSB"/>
    <property type="match status" value="1"/>
</dbReference>
<dbReference type="Pfam" id="PF10566">
    <property type="entry name" value="Glyco_hydro_97"/>
    <property type="match status" value="1"/>
</dbReference>
<dbReference type="Proteomes" id="UP000679179">
    <property type="component" value="Unassembled WGS sequence"/>
</dbReference>
<dbReference type="InterPro" id="IPR029486">
    <property type="entry name" value="GH97_N"/>
</dbReference>
<dbReference type="AlphaFoldDB" id="A0A919S284"/>
<organism evidence="2 3">
    <name type="scientific">Clostridium polyendosporum</name>
    <dbReference type="NCBI Taxonomy" id="69208"/>
    <lineage>
        <taxon>Bacteria</taxon>
        <taxon>Bacillati</taxon>
        <taxon>Bacillota</taxon>
        <taxon>Clostridia</taxon>
        <taxon>Eubacteriales</taxon>
        <taxon>Clostridiaceae</taxon>
        <taxon>Clostridium</taxon>
    </lineage>
</organism>
<reference evidence="2" key="1">
    <citation type="submission" date="2021-03" db="EMBL/GenBank/DDBJ databases">
        <title>Taxonomic study of Clostridium polyendosporum from meadow-gley soil under rice.</title>
        <authorList>
            <person name="Kobayashi H."/>
            <person name="Tanizawa Y."/>
            <person name="Yagura M."/>
        </authorList>
    </citation>
    <scope>NUCLEOTIDE SEQUENCE</scope>
    <source>
        <strain evidence="2">JCM 30710</strain>
    </source>
</reference>
<proteinExistence type="predicted"/>
<dbReference type="EMBL" id="BOPZ01000037">
    <property type="protein sequence ID" value="GIM30427.1"/>
    <property type="molecule type" value="Genomic_DNA"/>
</dbReference>
<dbReference type="Gene3D" id="2.70.98.10">
    <property type="match status" value="1"/>
</dbReference>
<dbReference type="InterPro" id="IPR036779">
    <property type="entry name" value="LysM_dom_sf"/>
</dbReference>